<protein>
    <recommendedName>
        <fullName evidence="4">2-dehydropantoate 2-reductase</fullName>
        <ecNumber evidence="4">1.1.1.169</ecNumber>
    </recommendedName>
    <alternativeName>
        <fullName evidence="4">Ketopantoate reductase</fullName>
    </alternativeName>
</protein>
<dbReference type="PANTHER" id="PTHR21708:SF30">
    <property type="entry name" value="2-DEHYDROPANTOATE 2-REDUCTASE-RELATED"/>
    <property type="match status" value="1"/>
</dbReference>
<dbReference type="NCBIfam" id="TIGR00745">
    <property type="entry name" value="apbA_panE"/>
    <property type="match status" value="1"/>
</dbReference>
<organism evidence="7 8">
    <name type="scientific">Aspergillus sydowii CBS 593.65</name>
    <dbReference type="NCBI Taxonomy" id="1036612"/>
    <lineage>
        <taxon>Eukaryota</taxon>
        <taxon>Fungi</taxon>
        <taxon>Dikarya</taxon>
        <taxon>Ascomycota</taxon>
        <taxon>Pezizomycotina</taxon>
        <taxon>Eurotiomycetes</taxon>
        <taxon>Eurotiomycetidae</taxon>
        <taxon>Eurotiales</taxon>
        <taxon>Aspergillaceae</taxon>
        <taxon>Aspergillus</taxon>
        <taxon>Aspergillus subgen. Nidulantes</taxon>
    </lineage>
</organism>
<dbReference type="SUPFAM" id="SSF48179">
    <property type="entry name" value="6-phosphogluconate dehydrogenase C-terminal domain-like"/>
    <property type="match status" value="1"/>
</dbReference>
<dbReference type="GO" id="GO:0008677">
    <property type="term" value="F:2-dehydropantoate 2-reductase activity"/>
    <property type="evidence" value="ECO:0007669"/>
    <property type="project" value="UniProtKB-EC"/>
</dbReference>
<dbReference type="Proteomes" id="UP000184356">
    <property type="component" value="Unassembled WGS sequence"/>
</dbReference>
<dbReference type="InterPro" id="IPR013752">
    <property type="entry name" value="KPA_reductase"/>
</dbReference>
<evidence type="ECO:0000259" key="6">
    <source>
        <dbReference type="Pfam" id="PF08546"/>
    </source>
</evidence>
<evidence type="ECO:0000313" key="7">
    <source>
        <dbReference type="EMBL" id="OJJ56863.1"/>
    </source>
</evidence>
<name>A0A1L9TC60_9EURO</name>
<evidence type="ECO:0000313" key="8">
    <source>
        <dbReference type="Proteomes" id="UP000184356"/>
    </source>
</evidence>
<dbReference type="InterPro" id="IPR036291">
    <property type="entry name" value="NAD(P)-bd_dom_sf"/>
</dbReference>
<dbReference type="AlphaFoldDB" id="A0A1L9TC60"/>
<dbReference type="InterPro" id="IPR013332">
    <property type="entry name" value="KPR_N"/>
</dbReference>
<dbReference type="GeneID" id="63759958"/>
<feature type="domain" description="Ketopantoate reductase N-terminal" evidence="5">
    <location>
        <begin position="5"/>
        <end position="160"/>
    </location>
</feature>
<keyword evidence="3 4" id="KW-0560">Oxidoreductase</keyword>
<comment type="catalytic activity">
    <reaction evidence="4">
        <text>(R)-pantoate + NADP(+) = 2-dehydropantoate + NADPH + H(+)</text>
        <dbReference type="Rhea" id="RHEA:16233"/>
        <dbReference type="ChEBI" id="CHEBI:11561"/>
        <dbReference type="ChEBI" id="CHEBI:15378"/>
        <dbReference type="ChEBI" id="CHEBI:15980"/>
        <dbReference type="ChEBI" id="CHEBI:57783"/>
        <dbReference type="ChEBI" id="CHEBI:58349"/>
        <dbReference type="EC" id="1.1.1.169"/>
    </reaction>
</comment>
<accession>A0A1L9TC60</accession>
<dbReference type="PANTHER" id="PTHR21708">
    <property type="entry name" value="PROBABLE 2-DEHYDROPANTOATE 2-REDUCTASE"/>
    <property type="match status" value="1"/>
</dbReference>
<dbReference type="InterPro" id="IPR008927">
    <property type="entry name" value="6-PGluconate_DH-like_C_sf"/>
</dbReference>
<dbReference type="Pfam" id="PF08546">
    <property type="entry name" value="ApbA_C"/>
    <property type="match status" value="1"/>
</dbReference>
<dbReference type="STRING" id="1036612.A0A1L9TC60"/>
<keyword evidence="2 4" id="KW-0521">NADP</keyword>
<dbReference type="EMBL" id="KV878589">
    <property type="protein sequence ID" value="OJJ56863.1"/>
    <property type="molecule type" value="Genomic_DNA"/>
</dbReference>
<dbReference type="InterPro" id="IPR003710">
    <property type="entry name" value="ApbA"/>
</dbReference>
<dbReference type="OrthoDB" id="3609at2759"/>
<evidence type="ECO:0000256" key="4">
    <source>
        <dbReference type="RuleBase" id="RU362068"/>
    </source>
</evidence>
<dbReference type="Gene3D" id="1.10.1040.10">
    <property type="entry name" value="N-(1-d-carboxylethyl)-l-norvaline Dehydrogenase, domain 2"/>
    <property type="match status" value="1"/>
</dbReference>
<comment type="similarity">
    <text evidence="1 4">Belongs to the ketopantoate reductase family.</text>
</comment>
<dbReference type="InterPro" id="IPR013328">
    <property type="entry name" value="6PGD_dom2"/>
</dbReference>
<keyword evidence="8" id="KW-1185">Reference proteome</keyword>
<sequence>MTATVLLVGAGGVGTIAALNLETGGLASVTAVLRSNYTKVATDGFHIKSIDHGEIRNWTPSEVLNYIPHHSTKHFDYIVVTTKNIADTTPTTAELISPAVTPGKTVIVLIQNGLNIEKPLFEKFPRNVILSGVSRVDSHEIAPGVIEQGDNDRLIIGAFPSPNPSPIDADSDAAAEAAARDFVYIYGAAGKTECKYIFADEVPFYRWQKLVYNACMNTICAITGLDTGRIQLSGDVVESLVRPAMNEIVAAAAAVGVRLPGDIVDTMISIDPVTAYLRPSMLEDAGRGNLTEFENILGEPLREGTARGVSMPTATFLYHTLKAIQWRVKEEKGMITIPSKSV</sequence>
<dbReference type="VEuPathDB" id="FungiDB:ASPSYDRAFT_205734"/>
<dbReference type="GO" id="GO:0005737">
    <property type="term" value="C:cytoplasm"/>
    <property type="evidence" value="ECO:0007669"/>
    <property type="project" value="TreeGrafter"/>
</dbReference>
<evidence type="ECO:0000256" key="2">
    <source>
        <dbReference type="ARBA" id="ARBA00022857"/>
    </source>
</evidence>
<dbReference type="InterPro" id="IPR051402">
    <property type="entry name" value="KPR-Related"/>
</dbReference>
<comment type="function">
    <text evidence="4">Catalyzes the NADPH-dependent reduction of ketopantoate into pantoic acid.</text>
</comment>
<dbReference type="EC" id="1.1.1.169" evidence="4"/>
<gene>
    <name evidence="7" type="ORF">ASPSYDRAFT_205734</name>
</gene>
<dbReference type="SUPFAM" id="SSF51735">
    <property type="entry name" value="NAD(P)-binding Rossmann-fold domains"/>
    <property type="match status" value="1"/>
</dbReference>
<reference evidence="8" key="1">
    <citation type="journal article" date="2017" name="Genome Biol.">
        <title>Comparative genomics reveals high biological diversity and specific adaptations in the industrially and medically important fungal genus Aspergillus.</title>
        <authorList>
            <person name="de Vries R.P."/>
            <person name="Riley R."/>
            <person name="Wiebenga A."/>
            <person name="Aguilar-Osorio G."/>
            <person name="Amillis S."/>
            <person name="Uchima C.A."/>
            <person name="Anderluh G."/>
            <person name="Asadollahi M."/>
            <person name="Askin M."/>
            <person name="Barry K."/>
            <person name="Battaglia E."/>
            <person name="Bayram O."/>
            <person name="Benocci T."/>
            <person name="Braus-Stromeyer S.A."/>
            <person name="Caldana C."/>
            <person name="Canovas D."/>
            <person name="Cerqueira G.C."/>
            <person name="Chen F."/>
            <person name="Chen W."/>
            <person name="Choi C."/>
            <person name="Clum A."/>
            <person name="Dos Santos R.A."/>
            <person name="Damasio A.R."/>
            <person name="Diallinas G."/>
            <person name="Emri T."/>
            <person name="Fekete E."/>
            <person name="Flipphi M."/>
            <person name="Freyberg S."/>
            <person name="Gallo A."/>
            <person name="Gournas C."/>
            <person name="Habgood R."/>
            <person name="Hainaut M."/>
            <person name="Harispe M.L."/>
            <person name="Henrissat B."/>
            <person name="Hilden K.S."/>
            <person name="Hope R."/>
            <person name="Hossain A."/>
            <person name="Karabika E."/>
            <person name="Karaffa L."/>
            <person name="Karanyi Z."/>
            <person name="Krasevec N."/>
            <person name="Kuo A."/>
            <person name="Kusch H."/>
            <person name="LaButti K."/>
            <person name="Lagendijk E.L."/>
            <person name="Lapidus A."/>
            <person name="Levasseur A."/>
            <person name="Lindquist E."/>
            <person name="Lipzen A."/>
            <person name="Logrieco A.F."/>
            <person name="MacCabe A."/>
            <person name="Maekelae M.R."/>
            <person name="Malavazi I."/>
            <person name="Melin P."/>
            <person name="Meyer V."/>
            <person name="Mielnichuk N."/>
            <person name="Miskei M."/>
            <person name="Molnar A.P."/>
            <person name="Mule G."/>
            <person name="Ngan C.Y."/>
            <person name="Orejas M."/>
            <person name="Orosz E."/>
            <person name="Ouedraogo J.P."/>
            <person name="Overkamp K.M."/>
            <person name="Park H.-S."/>
            <person name="Perrone G."/>
            <person name="Piumi F."/>
            <person name="Punt P.J."/>
            <person name="Ram A.F."/>
            <person name="Ramon A."/>
            <person name="Rauscher S."/>
            <person name="Record E."/>
            <person name="Riano-Pachon D.M."/>
            <person name="Robert V."/>
            <person name="Roehrig J."/>
            <person name="Ruller R."/>
            <person name="Salamov A."/>
            <person name="Salih N.S."/>
            <person name="Samson R.A."/>
            <person name="Sandor E."/>
            <person name="Sanguinetti M."/>
            <person name="Schuetze T."/>
            <person name="Sepcic K."/>
            <person name="Shelest E."/>
            <person name="Sherlock G."/>
            <person name="Sophianopoulou V."/>
            <person name="Squina F.M."/>
            <person name="Sun H."/>
            <person name="Susca A."/>
            <person name="Todd R.B."/>
            <person name="Tsang A."/>
            <person name="Unkles S.E."/>
            <person name="van de Wiele N."/>
            <person name="van Rossen-Uffink D."/>
            <person name="Oliveira J.V."/>
            <person name="Vesth T.C."/>
            <person name="Visser J."/>
            <person name="Yu J.-H."/>
            <person name="Zhou M."/>
            <person name="Andersen M.R."/>
            <person name="Archer D.B."/>
            <person name="Baker S.E."/>
            <person name="Benoit I."/>
            <person name="Brakhage A.A."/>
            <person name="Braus G.H."/>
            <person name="Fischer R."/>
            <person name="Frisvad J.C."/>
            <person name="Goldman G.H."/>
            <person name="Houbraken J."/>
            <person name="Oakley B."/>
            <person name="Pocsi I."/>
            <person name="Scazzocchio C."/>
            <person name="Seiboth B."/>
            <person name="vanKuyk P.A."/>
            <person name="Wortman J."/>
            <person name="Dyer P.S."/>
            <person name="Grigoriev I.V."/>
        </authorList>
    </citation>
    <scope>NUCLEOTIDE SEQUENCE [LARGE SCALE GENOMIC DNA]</scope>
    <source>
        <strain evidence="8">CBS 593.65</strain>
    </source>
</reference>
<dbReference type="RefSeq" id="XP_040700669.1">
    <property type="nucleotide sequence ID" value="XM_040843885.1"/>
</dbReference>
<evidence type="ECO:0000256" key="1">
    <source>
        <dbReference type="ARBA" id="ARBA00007870"/>
    </source>
</evidence>
<proteinExistence type="inferred from homology"/>
<dbReference type="Gene3D" id="3.40.50.720">
    <property type="entry name" value="NAD(P)-binding Rossmann-like Domain"/>
    <property type="match status" value="1"/>
</dbReference>
<evidence type="ECO:0000259" key="5">
    <source>
        <dbReference type="Pfam" id="PF02558"/>
    </source>
</evidence>
<feature type="domain" description="Ketopantoate reductase C-terminal" evidence="6">
    <location>
        <begin position="206"/>
        <end position="325"/>
    </location>
</feature>
<evidence type="ECO:0000256" key="3">
    <source>
        <dbReference type="ARBA" id="ARBA00023002"/>
    </source>
</evidence>
<dbReference type="FunFam" id="1.10.1040.10:FF:000017">
    <property type="entry name" value="2-dehydropantoate 2-reductase"/>
    <property type="match status" value="1"/>
</dbReference>
<dbReference type="Pfam" id="PF02558">
    <property type="entry name" value="ApbA"/>
    <property type="match status" value="1"/>
</dbReference>
<dbReference type="GO" id="GO:0015940">
    <property type="term" value="P:pantothenate biosynthetic process"/>
    <property type="evidence" value="ECO:0007669"/>
    <property type="project" value="InterPro"/>
</dbReference>